<keyword evidence="10" id="KW-0406">Ion transport</keyword>
<feature type="transmembrane region" description="Helical" evidence="15">
    <location>
        <begin position="479"/>
        <end position="502"/>
    </location>
</feature>
<keyword evidence="13" id="KW-0407">Ion channel</keyword>
<evidence type="ECO:0000256" key="11">
    <source>
        <dbReference type="ARBA" id="ARBA00023136"/>
    </source>
</evidence>
<evidence type="ECO:0000256" key="13">
    <source>
        <dbReference type="ARBA" id="ARBA00023303"/>
    </source>
</evidence>
<evidence type="ECO:0000256" key="5">
    <source>
        <dbReference type="ARBA" id="ARBA00022673"/>
    </source>
</evidence>
<keyword evidence="18" id="KW-1185">Reference proteome</keyword>
<evidence type="ECO:0000256" key="6">
    <source>
        <dbReference type="ARBA" id="ARBA00022692"/>
    </source>
</evidence>
<evidence type="ECO:0000256" key="8">
    <source>
        <dbReference type="ARBA" id="ARBA00022882"/>
    </source>
</evidence>
<dbReference type="EMBL" id="CAUJNA010003772">
    <property type="protein sequence ID" value="CAJ1409529.1"/>
    <property type="molecule type" value="Genomic_DNA"/>
</dbReference>
<proteinExistence type="predicted"/>
<dbReference type="PROSITE" id="PS50222">
    <property type="entry name" value="EF_HAND_2"/>
    <property type="match status" value="1"/>
</dbReference>
<evidence type="ECO:0000256" key="1">
    <source>
        <dbReference type="ARBA" id="ARBA00004141"/>
    </source>
</evidence>
<evidence type="ECO:0000256" key="15">
    <source>
        <dbReference type="SAM" id="Phobius"/>
    </source>
</evidence>
<comment type="caution">
    <text evidence="17">The sequence shown here is derived from an EMBL/GenBank/DDBJ whole genome shotgun (WGS) entry which is preliminary data.</text>
</comment>
<feature type="compositionally biased region" description="Basic and acidic residues" evidence="14">
    <location>
        <begin position="127"/>
        <end position="138"/>
    </location>
</feature>
<dbReference type="GO" id="GO:0005891">
    <property type="term" value="C:voltage-gated calcium channel complex"/>
    <property type="evidence" value="ECO:0007669"/>
    <property type="project" value="TreeGrafter"/>
</dbReference>
<feature type="region of interest" description="Disordered" evidence="14">
    <location>
        <begin position="622"/>
        <end position="652"/>
    </location>
</feature>
<dbReference type="InterPro" id="IPR002048">
    <property type="entry name" value="EF_hand_dom"/>
</dbReference>
<organism evidence="17 18">
    <name type="scientific">Effrenium voratum</name>
    <dbReference type="NCBI Taxonomy" id="2562239"/>
    <lineage>
        <taxon>Eukaryota</taxon>
        <taxon>Sar</taxon>
        <taxon>Alveolata</taxon>
        <taxon>Dinophyceae</taxon>
        <taxon>Suessiales</taxon>
        <taxon>Symbiodiniaceae</taxon>
        <taxon>Effrenium</taxon>
    </lineage>
</organism>
<dbReference type="Gene3D" id="1.10.287.70">
    <property type="match status" value="1"/>
</dbReference>
<keyword evidence="6 15" id="KW-0812">Transmembrane</keyword>
<reference evidence="17" key="1">
    <citation type="submission" date="2023-08" db="EMBL/GenBank/DDBJ databases">
        <authorList>
            <person name="Chen Y."/>
            <person name="Shah S."/>
            <person name="Dougan E. K."/>
            <person name="Thang M."/>
            <person name="Chan C."/>
        </authorList>
    </citation>
    <scope>NUCLEOTIDE SEQUENCE</scope>
</reference>
<evidence type="ECO:0000256" key="9">
    <source>
        <dbReference type="ARBA" id="ARBA00022989"/>
    </source>
</evidence>
<protein>
    <recommendedName>
        <fullName evidence="16">EF-hand domain-containing protein</fullName>
    </recommendedName>
</protein>
<feature type="transmembrane region" description="Helical" evidence="15">
    <location>
        <begin position="344"/>
        <end position="364"/>
    </location>
</feature>
<dbReference type="PANTHER" id="PTHR45628:SF7">
    <property type="entry name" value="VOLTAGE-DEPENDENT CALCIUM CHANNEL TYPE A SUBUNIT ALPHA-1"/>
    <property type="match status" value="1"/>
</dbReference>
<dbReference type="InterPro" id="IPR027359">
    <property type="entry name" value="Volt_channel_dom_sf"/>
</dbReference>
<evidence type="ECO:0000256" key="2">
    <source>
        <dbReference type="ARBA" id="ARBA00022448"/>
    </source>
</evidence>
<feature type="compositionally biased region" description="Low complexity" evidence="14">
    <location>
        <begin position="105"/>
        <end position="118"/>
    </location>
</feature>
<evidence type="ECO:0000256" key="7">
    <source>
        <dbReference type="ARBA" id="ARBA00022837"/>
    </source>
</evidence>
<feature type="domain" description="EF-hand" evidence="16">
    <location>
        <begin position="679"/>
        <end position="714"/>
    </location>
</feature>
<evidence type="ECO:0000256" key="3">
    <source>
        <dbReference type="ARBA" id="ARBA00022553"/>
    </source>
</evidence>
<dbReference type="Pfam" id="PF00520">
    <property type="entry name" value="Ion_trans"/>
    <property type="match status" value="1"/>
</dbReference>
<feature type="transmembrane region" description="Helical" evidence="15">
    <location>
        <begin position="551"/>
        <end position="579"/>
    </location>
</feature>
<keyword evidence="2" id="KW-0813">Transport</keyword>
<keyword evidence="5" id="KW-0107">Calcium channel</keyword>
<feature type="region of interest" description="Disordered" evidence="14">
    <location>
        <begin position="26"/>
        <end position="51"/>
    </location>
</feature>
<dbReference type="Gene3D" id="1.20.120.350">
    <property type="entry name" value="Voltage-gated potassium channels. Chain C"/>
    <property type="match status" value="1"/>
</dbReference>
<dbReference type="PANTHER" id="PTHR45628">
    <property type="entry name" value="VOLTAGE-DEPENDENT CALCIUM CHANNEL TYPE A SUBUNIT ALPHA-1"/>
    <property type="match status" value="1"/>
</dbReference>
<dbReference type="GO" id="GO:0098703">
    <property type="term" value="P:calcium ion import across plasma membrane"/>
    <property type="evidence" value="ECO:0007669"/>
    <property type="project" value="TreeGrafter"/>
</dbReference>
<dbReference type="GO" id="GO:0008331">
    <property type="term" value="F:high voltage-gated calcium channel activity"/>
    <property type="evidence" value="ECO:0007669"/>
    <property type="project" value="TreeGrafter"/>
</dbReference>
<keyword evidence="8" id="KW-0851">Voltage-gated channel</keyword>
<accession>A0AA36JPS9</accession>
<gene>
    <name evidence="17" type="ORF">EVOR1521_LOCUS30605</name>
</gene>
<evidence type="ECO:0000313" key="17">
    <source>
        <dbReference type="EMBL" id="CAJ1409529.1"/>
    </source>
</evidence>
<evidence type="ECO:0000256" key="14">
    <source>
        <dbReference type="SAM" id="MobiDB-lite"/>
    </source>
</evidence>
<feature type="transmembrane region" description="Helical" evidence="15">
    <location>
        <begin position="410"/>
        <end position="432"/>
    </location>
</feature>
<sequence length="767" mass="86027">MDEVRFQQVLDEAWLSFRCQLLQAHAGDAPGPGSATKSDFQSSLASRDSHRHRVRTLTFDIDDEILRPPPSARPSLLMQPNAQPHIATIEEEFPPPPLPFEPAPRRSSVRSSRTSQRSQRSHVSSHNHTDSVSGERSDGGLPNRTMTANTLDSHMEHTNETLKMRLGKTRGPVTGEELHDAVVALGLTRFSVQDVNLLLNRLGDFIDLQYEPLDPSKKQPKLSHSGTLMTRSSVKQHVTAHGVEVKNCKAVWKWPEEALHNRPGFQWAGRSELPSREYNAVPFRALVLACRMEQDAKRIFGSSYDLFNAIKEILLAGDTNRLVAELTFVRINDLAAPQQIRDPAMYLEPFVAVLIITNAILLGAQTDERLQDWPGWQWLEIGFTAMFFVEMCLRLRLVGLYFYFCGPESSWNYFDVFLVAAGIVDIGLTAFVQESEAAATQLLRACRLARLTRMFRVFRLKFIKELQLMIKGLVAGLRTLCLAFGLLFVVLYVIAVFATITIGRGTELADADLKELFRSVPTTMFTIFRCYSGECIGEDGAPLAPLLAKEFGAIFVLGYVAGYMLVTMGIFNVILAVYVDITMKAARENEATTSEAHERESIRIARLTRELVKRFKQAHEKRSREIEEEAEDEDLTRQPSSPGAREDDEMQGDQMQISKELFLLVIQDRQVQHLMDDLDLPKDRANLFEALDADSSGTLHLAELAQGLLKVRGELKKTDTVATLLATKAVYATLEQLRDDVMDLRKEVAGAVGGADIAESKSIFDFR</sequence>
<evidence type="ECO:0000256" key="4">
    <source>
        <dbReference type="ARBA" id="ARBA00022568"/>
    </source>
</evidence>
<keyword evidence="11 15" id="KW-0472">Membrane</keyword>
<keyword evidence="12" id="KW-0325">Glycoprotein</keyword>
<name>A0AA36JPS9_9DINO</name>
<evidence type="ECO:0000313" key="18">
    <source>
        <dbReference type="Proteomes" id="UP001178507"/>
    </source>
</evidence>
<evidence type="ECO:0000256" key="10">
    <source>
        <dbReference type="ARBA" id="ARBA00023065"/>
    </source>
</evidence>
<comment type="subcellular location">
    <subcellularLocation>
        <location evidence="1">Membrane</location>
        <topology evidence="1">Multi-pass membrane protein</topology>
    </subcellularLocation>
</comment>
<dbReference type="SUPFAM" id="SSF81324">
    <property type="entry name" value="Voltage-gated potassium channels"/>
    <property type="match status" value="1"/>
</dbReference>
<feature type="region of interest" description="Disordered" evidence="14">
    <location>
        <begin position="90"/>
        <end position="157"/>
    </location>
</feature>
<keyword evidence="9 15" id="KW-1133">Transmembrane helix</keyword>
<dbReference type="GO" id="GO:0005509">
    <property type="term" value="F:calcium ion binding"/>
    <property type="evidence" value="ECO:0007669"/>
    <property type="project" value="InterPro"/>
</dbReference>
<keyword evidence="7" id="KW-0106">Calcium</keyword>
<dbReference type="InterPro" id="IPR005821">
    <property type="entry name" value="Ion_trans_dom"/>
</dbReference>
<evidence type="ECO:0000256" key="12">
    <source>
        <dbReference type="ARBA" id="ARBA00023180"/>
    </source>
</evidence>
<keyword evidence="4" id="KW-0109">Calcium transport</keyword>
<keyword evidence="3" id="KW-0597">Phosphoprotein</keyword>
<evidence type="ECO:0000259" key="16">
    <source>
        <dbReference type="PROSITE" id="PS50222"/>
    </source>
</evidence>
<dbReference type="InterPro" id="IPR050599">
    <property type="entry name" value="VDCC_alpha-1_subunit"/>
</dbReference>
<dbReference type="AlphaFoldDB" id="A0AA36JPS9"/>
<dbReference type="Proteomes" id="UP001178507">
    <property type="component" value="Unassembled WGS sequence"/>
</dbReference>
<feature type="transmembrane region" description="Helical" evidence="15">
    <location>
        <begin position="385"/>
        <end position="404"/>
    </location>
</feature>
<feature type="compositionally biased region" description="Polar residues" evidence="14">
    <location>
        <begin position="35"/>
        <end position="46"/>
    </location>
</feature>